<evidence type="ECO:0000313" key="5">
    <source>
        <dbReference type="Proteomes" id="UP000538566"/>
    </source>
</evidence>
<dbReference type="RefSeq" id="WP_144904834.1">
    <property type="nucleotide sequence ID" value="NZ_JACHOA010000005.1"/>
</dbReference>
<dbReference type="InterPro" id="IPR000182">
    <property type="entry name" value="GNAT_dom"/>
</dbReference>
<dbReference type="PANTHER" id="PTHR43877">
    <property type="entry name" value="AMINOALKYLPHOSPHONATE N-ACETYLTRANSFERASE-RELATED-RELATED"/>
    <property type="match status" value="1"/>
</dbReference>
<proteinExistence type="predicted"/>
<protein>
    <submittedName>
        <fullName evidence="4">Ribosomal protein S18 acetylase RimI-like enzyme</fullName>
    </submittedName>
</protein>
<evidence type="ECO:0000256" key="2">
    <source>
        <dbReference type="ARBA" id="ARBA00023315"/>
    </source>
</evidence>
<comment type="caution">
    <text evidence="4">The sequence shown here is derived from an EMBL/GenBank/DDBJ whole genome shotgun (WGS) entry which is preliminary data.</text>
</comment>
<dbReference type="Pfam" id="PF00583">
    <property type="entry name" value="Acetyltransf_1"/>
    <property type="match status" value="1"/>
</dbReference>
<gene>
    <name evidence="4" type="ORF">GGR37_002722</name>
</gene>
<sequence>MTSSLASLRPATSADITALVDLGRRAFVAKFGHLYSSENLATFLDETHCEPALRAQLADPDMQIAVIEEDGRLTSFCKIVRNSSLPRHTTAERPMELKQLYTDPDLIGRGHGARLMDWAIAQAQAWGADEMQLSVYAHNPDAQRFYRRYGLEKVADIEFWVGDHCDPEFMFAGSL</sequence>
<evidence type="ECO:0000256" key="1">
    <source>
        <dbReference type="ARBA" id="ARBA00022679"/>
    </source>
</evidence>
<dbReference type="OrthoDB" id="143110at2"/>
<dbReference type="PROSITE" id="PS51186">
    <property type="entry name" value="GNAT"/>
    <property type="match status" value="1"/>
</dbReference>
<accession>A0A7W7EWL3</accession>
<keyword evidence="2" id="KW-0012">Acyltransferase</keyword>
<dbReference type="GO" id="GO:0016747">
    <property type="term" value="F:acyltransferase activity, transferring groups other than amino-acyl groups"/>
    <property type="evidence" value="ECO:0007669"/>
    <property type="project" value="InterPro"/>
</dbReference>
<keyword evidence="5" id="KW-1185">Reference proteome</keyword>
<dbReference type="AlphaFoldDB" id="A0A7W7EWL3"/>
<dbReference type="EMBL" id="JACHOA010000005">
    <property type="protein sequence ID" value="MBB4614435.1"/>
    <property type="molecule type" value="Genomic_DNA"/>
</dbReference>
<keyword evidence="4" id="KW-0687">Ribonucleoprotein</keyword>
<evidence type="ECO:0000313" key="4">
    <source>
        <dbReference type="EMBL" id="MBB4614435.1"/>
    </source>
</evidence>
<dbReference type="GO" id="GO:0005840">
    <property type="term" value="C:ribosome"/>
    <property type="evidence" value="ECO:0007669"/>
    <property type="project" value="UniProtKB-KW"/>
</dbReference>
<organism evidence="4 5">
    <name type="scientific">Novosphingobium taihuense</name>
    <dbReference type="NCBI Taxonomy" id="260085"/>
    <lineage>
        <taxon>Bacteria</taxon>
        <taxon>Pseudomonadati</taxon>
        <taxon>Pseudomonadota</taxon>
        <taxon>Alphaproteobacteria</taxon>
        <taxon>Sphingomonadales</taxon>
        <taxon>Sphingomonadaceae</taxon>
        <taxon>Novosphingobium</taxon>
    </lineage>
</organism>
<keyword evidence="4" id="KW-0689">Ribosomal protein</keyword>
<name>A0A7W7EWL3_9SPHN</name>
<feature type="domain" description="N-acetyltransferase" evidence="3">
    <location>
        <begin position="6"/>
        <end position="172"/>
    </location>
</feature>
<dbReference type="Gene3D" id="3.40.630.30">
    <property type="match status" value="1"/>
</dbReference>
<reference evidence="4 5" key="1">
    <citation type="submission" date="2020-08" db="EMBL/GenBank/DDBJ databases">
        <title>Genomic Encyclopedia of Type Strains, Phase IV (KMG-IV): sequencing the most valuable type-strain genomes for metagenomic binning, comparative biology and taxonomic classification.</title>
        <authorList>
            <person name="Goeker M."/>
        </authorList>
    </citation>
    <scope>NUCLEOTIDE SEQUENCE [LARGE SCALE GENOMIC DNA]</scope>
    <source>
        <strain evidence="4 5">DSM 17507</strain>
    </source>
</reference>
<dbReference type="InterPro" id="IPR050832">
    <property type="entry name" value="Bact_Acetyltransf"/>
</dbReference>
<dbReference type="InterPro" id="IPR016181">
    <property type="entry name" value="Acyl_CoA_acyltransferase"/>
</dbReference>
<dbReference type="CDD" id="cd04301">
    <property type="entry name" value="NAT_SF"/>
    <property type="match status" value="1"/>
</dbReference>
<dbReference type="SUPFAM" id="SSF55729">
    <property type="entry name" value="Acyl-CoA N-acyltransferases (Nat)"/>
    <property type="match status" value="1"/>
</dbReference>
<keyword evidence="1" id="KW-0808">Transferase</keyword>
<dbReference type="Proteomes" id="UP000538566">
    <property type="component" value="Unassembled WGS sequence"/>
</dbReference>
<evidence type="ECO:0000259" key="3">
    <source>
        <dbReference type="PROSITE" id="PS51186"/>
    </source>
</evidence>